<reference evidence="3 4" key="1">
    <citation type="submission" date="2020-08" db="EMBL/GenBank/DDBJ databases">
        <title>Genomic Encyclopedia of Type Strains, Phase IV (KMG-IV): sequencing the most valuable type-strain genomes for metagenomic binning, comparative biology and taxonomic classification.</title>
        <authorList>
            <person name="Goeker M."/>
        </authorList>
    </citation>
    <scope>NUCLEOTIDE SEQUENCE [LARGE SCALE GENOMIC DNA]</scope>
    <source>
        <strain evidence="3 4">DSM 28570</strain>
    </source>
</reference>
<evidence type="ECO:0000313" key="4">
    <source>
        <dbReference type="Proteomes" id="UP000539642"/>
    </source>
</evidence>
<keyword evidence="2" id="KW-0472">Membrane</keyword>
<evidence type="ECO:0000313" key="3">
    <source>
        <dbReference type="EMBL" id="MBB5346884.1"/>
    </source>
</evidence>
<dbReference type="InterPro" id="IPR003425">
    <property type="entry name" value="CCB3/YggT"/>
</dbReference>
<evidence type="ECO:0000256" key="2">
    <source>
        <dbReference type="SAM" id="Phobius"/>
    </source>
</evidence>
<feature type="transmembrane region" description="Helical" evidence="2">
    <location>
        <begin position="7"/>
        <end position="32"/>
    </location>
</feature>
<proteinExistence type="inferred from homology"/>
<dbReference type="EMBL" id="JACHEO010000002">
    <property type="protein sequence ID" value="MBB5346884.1"/>
    <property type="molecule type" value="Genomic_DNA"/>
</dbReference>
<evidence type="ECO:0000256" key="1">
    <source>
        <dbReference type="ARBA" id="ARBA00010894"/>
    </source>
</evidence>
<dbReference type="RefSeq" id="WP_183348151.1">
    <property type="nucleotide sequence ID" value="NZ_JACHEO010000002.1"/>
</dbReference>
<sequence>MFVLNNFLMAVAQLVEFLLVAYMWIVIGRAVISWVSADPSNPIVRFLYEVTEPPLRRIRRYLPVNMGSIDFSPMILILVIMFLQNFLVPTLKRLAMGLG</sequence>
<keyword evidence="4" id="KW-1185">Reference proteome</keyword>
<comment type="similarity">
    <text evidence="1">Belongs to the YggT family.</text>
</comment>
<dbReference type="Proteomes" id="UP000539642">
    <property type="component" value="Unassembled WGS sequence"/>
</dbReference>
<name>A0A840UU15_9BACT</name>
<dbReference type="Pfam" id="PF02325">
    <property type="entry name" value="CCB3_YggT"/>
    <property type="match status" value="1"/>
</dbReference>
<dbReference type="PANTHER" id="PTHR33219">
    <property type="entry name" value="YLMG HOMOLOG PROTEIN 2, CHLOROPLASTIC"/>
    <property type="match status" value="1"/>
</dbReference>
<keyword evidence="2" id="KW-1133">Transmembrane helix</keyword>
<dbReference type="PANTHER" id="PTHR33219:SF14">
    <property type="entry name" value="PROTEIN COFACTOR ASSEMBLY OF COMPLEX C SUBUNIT B CCB3, CHLOROPLASTIC-RELATED"/>
    <property type="match status" value="1"/>
</dbReference>
<comment type="caution">
    <text evidence="3">The sequence shown here is derived from an EMBL/GenBank/DDBJ whole genome shotgun (WGS) entry which is preliminary data.</text>
</comment>
<keyword evidence="2" id="KW-0812">Transmembrane</keyword>
<dbReference type="GO" id="GO:0016020">
    <property type="term" value="C:membrane"/>
    <property type="evidence" value="ECO:0007669"/>
    <property type="project" value="InterPro"/>
</dbReference>
<gene>
    <name evidence="3" type="ORF">HNQ81_000594</name>
</gene>
<protein>
    <submittedName>
        <fullName evidence="3">YggT family protein</fullName>
    </submittedName>
</protein>
<dbReference type="AlphaFoldDB" id="A0A840UU15"/>
<organism evidence="3 4">
    <name type="scientific">Desulfoprunum benzoelyticum</name>
    <dbReference type="NCBI Taxonomy" id="1506996"/>
    <lineage>
        <taxon>Bacteria</taxon>
        <taxon>Pseudomonadati</taxon>
        <taxon>Thermodesulfobacteriota</taxon>
        <taxon>Desulfobulbia</taxon>
        <taxon>Desulfobulbales</taxon>
        <taxon>Desulfobulbaceae</taxon>
        <taxon>Desulfoprunum</taxon>
    </lineage>
</organism>
<feature type="transmembrane region" description="Helical" evidence="2">
    <location>
        <begin position="71"/>
        <end position="88"/>
    </location>
</feature>
<accession>A0A840UU15</accession>